<accession>E2Q7X0</accession>
<feature type="region of interest" description="Disordered" evidence="1">
    <location>
        <begin position="1"/>
        <end position="41"/>
    </location>
</feature>
<proteinExistence type="predicted"/>
<gene>
    <name evidence="2" type="ORF">SCLAV_4431</name>
</gene>
<dbReference type="AlphaFoldDB" id="E2Q7X0"/>
<evidence type="ECO:0000313" key="2">
    <source>
        <dbReference type="EMBL" id="EFG09502.1"/>
    </source>
</evidence>
<organism evidence="2 3">
    <name type="scientific">Streptomyces clavuligerus</name>
    <dbReference type="NCBI Taxonomy" id="1901"/>
    <lineage>
        <taxon>Bacteria</taxon>
        <taxon>Bacillati</taxon>
        <taxon>Actinomycetota</taxon>
        <taxon>Actinomycetes</taxon>
        <taxon>Kitasatosporales</taxon>
        <taxon>Streptomycetaceae</taxon>
        <taxon>Streptomyces</taxon>
    </lineage>
</organism>
<feature type="region of interest" description="Disordered" evidence="1">
    <location>
        <begin position="54"/>
        <end position="82"/>
    </location>
</feature>
<keyword evidence="3" id="KW-1185">Reference proteome</keyword>
<evidence type="ECO:0000313" key="3">
    <source>
        <dbReference type="Proteomes" id="UP000002357"/>
    </source>
</evidence>
<dbReference type="EMBL" id="CM000913">
    <property type="protein sequence ID" value="EFG09502.1"/>
    <property type="molecule type" value="Genomic_DNA"/>
</dbReference>
<dbReference type="Proteomes" id="UP000002357">
    <property type="component" value="Chromosome"/>
</dbReference>
<name>E2Q7X0_STRCL</name>
<reference evidence="2 3" key="1">
    <citation type="journal article" date="2010" name="Genome Biol. Evol.">
        <title>The sequence of a 1.8-mb bacterial linear plasmid reveals a rich evolutionary reservoir of secondary metabolic pathways.</title>
        <authorList>
            <person name="Medema M.H."/>
            <person name="Trefzer A."/>
            <person name="Kovalchuk A."/>
            <person name="van den Berg M."/>
            <person name="Mueller U."/>
            <person name="Heijne W."/>
            <person name="Wu L."/>
            <person name="Alam M.T."/>
            <person name="Ronning C.M."/>
            <person name="Nierman W.C."/>
            <person name="Bovenberg R.A.L."/>
            <person name="Breitling R."/>
            <person name="Takano E."/>
        </authorList>
    </citation>
    <scope>NUCLEOTIDE SEQUENCE [LARGE SCALE GENOMIC DNA]</scope>
    <source>
        <strain evidence="3">ATCC 27064 / DSM 738 / JCM 4710 / NBRC 13307 / NCIMB 12785 / NRRL 3585 / VKM Ac-602</strain>
    </source>
</reference>
<sequence>MCRTPLGGQSGRARQHTAPSRHPGEKPMSGHRRQPHQDRHADLIQEAEAHRLARWVRQARREGAGDTGDPVPEDPGHYAPAA</sequence>
<protein>
    <submittedName>
        <fullName evidence="2">Uncharacterized protein</fullName>
    </submittedName>
</protein>
<evidence type="ECO:0000256" key="1">
    <source>
        <dbReference type="SAM" id="MobiDB-lite"/>
    </source>
</evidence>